<dbReference type="EMBL" id="CAEZWR010000053">
    <property type="protein sequence ID" value="CAB4661841.1"/>
    <property type="molecule type" value="Genomic_DNA"/>
</dbReference>
<dbReference type="EMBL" id="CAEZVB010000025">
    <property type="protein sequence ID" value="CAB4620160.1"/>
    <property type="molecule type" value="Genomic_DNA"/>
</dbReference>
<evidence type="ECO:0000259" key="1">
    <source>
        <dbReference type="Pfam" id="PF13614"/>
    </source>
</evidence>
<dbReference type="InterPro" id="IPR050678">
    <property type="entry name" value="DNA_Partitioning_ATPase"/>
</dbReference>
<dbReference type="FunFam" id="3.40.50.300:FF:000285">
    <property type="entry name" value="Sporulation initiation inhibitor Soj"/>
    <property type="match status" value="1"/>
</dbReference>
<dbReference type="InterPro" id="IPR027417">
    <property type="entry name" value="P-loop_NTPase"/>
</dbReference>
<feature type="domain" description="AAA" evidence="1">
    <location>
        <begin position="3"/>
        <end position="177"/>
    </location>
</feature>
<dbReference type="Gene3D" id="3.40.50.300">
    <property type="entry name" value="P-loop containing nucleotide triphosphate hydrolases"/>
    <property type="match status" value="1"/>
</dbReference>
<proteinExistence type="predicted"/>
<protein>
    <submittedName>
        <fullName evidence="3">Unannotated protein</fullName>
    </submittedName>
</protein>
<evidence type="ECO:0000313" key="3">
    <source>
        <dbReference type="EMBL" id="CAB4661841.1"/>
    </source>
</evidence>
<organism evidence="3">
    <name type="scientific">freshwater metagenome</name>
    <dbReference type="NCBI Taxonomy" id="449393"/>
    <lineage>
        <taxon>unclassified sequences</taxon>
        <taxon>metagenomes</taxon>
        <taxon>ecological metagenomes</taxon>
    </lineage>
</organism>
<dbReference type="AlphaFoldDB" id="A0A6J6LJL3"/>
<dbReference type="SUPFAM" id="SSF52540">
    <property type="entry name" value="P-loop containing nucleoside triphosphate hydrolases"/>
    <property type="match status" value="1"/>
</dbReference>
<sequence length="250" mass="26028">MAHVLAFANQKGGVGKTTTVVSVGAALVELGQRVLVVDLDPQGCATFSLGVDPEDVQLCTRELLVEGKAARRAIIHTGEGVDLLPATIRLADADAALATSKGREFAVRDALKPSQSSYDWILLDCAPSLGIVTVGALIAANSVAIPLQCETLSHRGVGQLLQTISDVRTFANADLKVAGIIPTQYDGRTTHARAVLADLPSTYGVKVLPAIARSIRFAEAPAAGRTVLATAPTSVGARNYRDLAQALLAL</sequence>
<accession>A0A6J6LJL3</accession>
<dbReference type="PANTHER" id="PTHR13696">
    <property type="entry name" value="P-LOOP CONTAINING NUCLEOSIDE TRIPHOSPHATE HYDROLASE"/>
    <property type="match status" value="1"/>
</dbReference>
<evidence type="ECO:0000313" key="2">
    <source>
        <dbReference type="EMBL" id="CAB4620160.1"/>
    </source>
</evidence>
<dbReference type="PANTHER" id="PTHR13696:SF99">
    <property type="entry name" value="COBYRINIC ACID AC-DIAMIDE SYNTHASE"/>
    <property type="match status" value="1"/>
</dbReference>
<name>A0A6J6LJL3_9ZZZZ</name>
<gene>
    <name evidence="2" type="ORF">UFOPK1908_00710</name>
    <name evidence="3" type="ORF">UFOPK2282_00593</name>
</gene>
<reference evidence="3" key="1">
    <citation type="submission" date="2020-05" db="EMBL/GenBank/DDBJ databases">
        <authorList>
            <person name="Chiriac C."/>
            <person name="Salcher M."/>
            <person name="Ghai R."/>
            <person name="Kavagutti S V."/>
        </authorList>
    </citation>
    <scope>NUCLEOTIDE SEQUENCE</scope>
</reference>
<dbReference type="InterPro" id="IPR025669">
    <property type="entry name" value="AAA_dom"/>
</dbReference>
<dbReference type="Pfam" id="PF13614">
    <property type="entry name" value="AAA_31"/>
    <property type="match status" value="1"/>
</dbReference>
<dbReference type="CDD" id="cd02042">
    <property type="entry name" value="ParAB_family"/>
    <property type="match status" value="1"/>
</dbReference>